<evidence type="ECO:0000256" key="1">
    <source>
        <dbReference type="ARBA" id="ARBA00004308"/>
    </source>
</evidence>
<dbReference type="Pfam" id="PF01602">
    <property type="entry name" value="Adaptin_N"/>
    <property type="match status" value="1"/>
</dbReference>
<keyword evidence="2" id="KW-0813">Transport</keyword>
<dbReference type="SUPFAM" id="SSF48371">
    <property type="entry name" value="ARM repeat"/>
    <property type="match status" value="1"/>
</dbReference>
<dbReference type="Proteomes" id="UP000694865">
    <property type="component" value="Unplaced"/>
</dbReference>
<evidence type="ECO:0000313" key="6">
    <source>
        <dbReference type="Proteomes" id="UP000694865"/>
    </source>
</evidence>
<evidence type="ECO:0000259" key="5">
    <source>
        <dbReference type="Pfam" id="PF01602"/>
    </source>
</evidence>
<feature type="non-terminal residue" evidence="7">
    <location>
        <position position="283"/>
    </location>
</feature>
<protein>
    <submittedName>
        <fullName evidence="7">AP-4 complex subunit epsilon-1-like</fullName>
    </submittedName>
</protein>
<proteinExistence type="predicted"/>
<evidence type="ECO:0000256" key="3">
    <source>
        <dbReference type="ARBA" id="ARBA00022927"/>
    </source>
</evidence>
<dbReference type="InterPro" id="IPR002553">
    <property type="entry name" value="Clathrin/coatomer_adapt-like_N"/>
</dbReference>
<name>A0ABM0M390_SACKO</name>
<accession>A0ABM0M390</accession>
<dbReference type="InterPro" id="IPR016024">
    <property type="entry name" value="ARM-type_fold"/>
</dbReference>
<dbReference type="Gene3D" id="1.25.10.10">
    <property type="entry name" value="Leucine-rich Repeat Variant"/>
    <property type="match status" value="1"/>
</dbReference>
<evidence type="ECO:0000256" key="4">
    <source>
        <dbReference type="ARBA" id="ARBA00023136"/>
    </source>
</evidence>
<sequence length="283" mass="32511">MSDIMERTIASLPGFLTGSYGKSANISPGFQHLIHCIGDCKSKQEEEKIMKKEIEILKHRLLQTDINKRQMREYLVRLIYCEMLGQDASFGYIHALKFVQQGTLLDKRVGYLAVTLFLHENHELIMLLINTIQKDLQSTNIVEVCIALTVVCKLINTEMIPAILPLVEEKLQHPKAIVRTKAVMALYQFYRKAPNLVQHIHDKFRKSLCDKDPGVMSASLNIYYDLIKSNPDDYSDMVSSLVDVFQQVIDKKLPSDYEYYRVPAPWLLIKLLKMMSVLGSDDE</sequence>
<organism evidence="6 7">
    <name type="scientific">Saccoglossus kowalevskii</name>
    <name type="common">Acorn worm</name>
    <dbReference type="NCBI Taxonomy" id="10224"/>
    <lineage>
        <taxon>Eukaryota</taxon>
        <taxon>Metazoa</taxon>
        <taxon>Hemichordata</taxon>
        <taxon>Enteropneusta</taxon>
        <taxon>Harrimaniidae</taxon>
        <taxon>Saccoglossus</taxon>
    </lineage>
</organism>
<gene>
    <name evidence="7" type="primary">LOC102805378</name>
</gene>
<keyword evidence="4" id="KW-0472">Membrane</keyword>
<keyword evidence="3" id="KW-0653">Protein transport</keyword>
<dbReference type="InterPro" id="IPR050840">
    <property type="entry name" value="Adaptor_Complx_Large_Subunit"/>
</dbReference>
<comment type="subcellular location">
    <subcellularLocation>
        <location evidence="1">Endomembrane system</location>
    </subcellularLocation>
</comment>
<dbReference type="PANTHER" id="PTHR22780">
    <property type="entry name" value="ADAPTIN, ALPHA/GAMMA/EPSILON"/>
    <property type="match status" value="1"/>
</dbReference>
<evidence type="ECO:0000313" key="7">
    <source>
        <dbReference type="RefSeq" id="XP_006814481.1"/>
    </source>
</evidence>
<keyword evidence="6" id="KW-1185">Reference proteome</keyword>
<reference evidence="7" key="1">
    <citation type="submission" date="2025-08" db="UniProtKB">
        <authorList>
            <consortium name="RefSeq"/>
        </authorList>
    </citation>
    <scope>IDENTIFICATION</scope>
    <source>
        <tissue evidence="7">Testes</tissue>
    </source>
</reference>
<feature type="domain" description="Clathrin/coatomer adaptor adaptin-like N-terminal" evidence="5">
    <location>
        <begin position="60"/>
        <end position="281"/>
    </location>
</feature>
<dbReference type="InterPro" id="IPR011989">
    <property type="entry name" value="ARM-like"/>
</dbReference>
<evidence type="ECO:0000256" key="2">
    <source>
        <dbReference type="ARBA" id="ARBA00022448"/>
    </source>
</evidence>
<dbReference type="GeneID" id="102805378"/>
<dbReference type="RefSeq" id="XP_006814481.1">
    <property type="nucleotide sequence ID" value="XM_006814418.1"/>
</dbReference>